<evidence type="ECO:0000256" key="5">
    <source>
        <dbReference type="ARBA" id="ARBA00073969"/>
    </source>
</evidence>
<evidence type="ECO:0000313" key="10">
    <source>
        <dbReference type="Proteomes" id="UP000190274"/>
    </source>
</evidence>
<sequence>MSANQIYSAKYSGVDVYEYIHPTGSIMKRKMDDWVNATHILKAAKFPKARRTRILEKEVIKDTHEKVQGGFGKYQGTWVPLVIARNLAKKFDVLEELNPLFDFTQVEGSASPPRAPKHHHASRVDSTRKKATKASSTNPGHATRSRTVESSGDSTTPTVPKRRGRPPSNKYKNGASNNLERSQSDMVFPRPAIPVSNISSKKLPSLQSPLQRTISLDPAIIRESGTTPQQFKELDIEDGLSSDIEPAAVTNVERARSTSSSIPTSPSGFSEDHTFDQRAVAGSAGHDELGSATSPISAMIPRFNNHSFSQSTDINVKVNDYLSKLVDFFVSNDMHAEENVPSELLFPPQNSAPYIDAWIDHEHHTAFHWACAMGNLTIVEALYNAGASTRAVNLRGENPLIRCSIFHNSFTRRTYPRIFQILHDTIFDVDSKLQSVIHHIVKRKSSTPSAVFYMDIVLSKLKDFSPQYRIENLINAQDQNGDTAVHIAAQNGDKEFFERLIQHGGLATVKNGNGYTAMELINQSIQASQASSVTNGKVKSQHSPSSPSEYLMYPSQAANRLSRGIPEVVNIMKEMSDLYNRLHQTRETDLASMEKTLKTLTKTISSVDMKTTEALEEESDAPQCDIEQLLAIRSAEVKTMQAQFAQCRSQVYRQLERGQAEQLAKFVHEREAKISEFANGEESKSNRVEQMKLALQLSQLQLQRRQKLSEILSLIGDNSKIYKYRKMISHGTEIDIGEVDGCLDVILHSLSKIQ</sequence>
<dbReference type="GO" id="GO:0001228">
    <property type="term" value="F:DNA-binding transcription activator activity, RNA polymerase II-specific"/>
    <property type="evidence" value="ECO:0007669"/>
    <property type="project" value="EnsemblFungi"/>
</dbReference>
<feature type="compositionally biased region" description="Polar residues" evidence="7">
    <location>
        <begin position="170"/>
        <end position="185"/>
    </location>
</feature>
<dbReference type="GO" id="GO:0003677">
    <property type="term" value="F:DNA binding"/>
    <property type="evidence" value="ECO:0007669"/>
    <property type="project" value="UniProtKB-KW"/>
</dbReference>
<dbReference type="EMBL" id="LT598455">
    <property type="protein sequence ID" value="SCU88797.1"/>
    <property type="molecule type" value="Genomic_DNA"/>
</dbReference>
<feature type="compositionally biased region" description="Polar residues" evidence="7">
    <location>
        <begin position="148"/>
        <end position="158"/>
    </location>
</feature>
<evidence type="ECO:0000256" key="2">
    <source>
        <dbReference type="ARBA" id="ARBA00023043"/>
    </source>
</evidence>
<evidence type="ECO:0000256" key="4">
    <source>
        <dbReference type="ARBA" id="ARBA00054211"/>
    </source>
</evidence>
<dbReference type="PANTHER" id="PTHR43828">
    <property type="entry name" value="ASPARAGINASE"/>
    <property type="match status" value="1"/>
</dbReference>
<proteinExistence type="predicted"/>
<feature type="region of interest" description="Disordered" evidence="7">
    <location>
        <begin position="108"/>
        <end position="187"/>
    </location>
</feature>
<dbReference type="PROSITE" id="PS51299">
    <property type="entry name" value="HTH_APSES"/>
    <property type="match status" value="1"/>
</dbReference>
<dbReference type="GO" id="GO:0030907">
    <property type="term" value="C:MBF transcription complex"/>
    <property type="evidence" value="ECO:0007669"/>
    <property type="project" value="EnsemblFungi"/>
</dbReference>
<dbReference type="PROSITE" id="PS50088">
    <property type="entry name" value="ANK_REPEAT"/>
    <property type="match status" value="2"/>
</dbReference>
<dbReference type="SUPFAM" id="SSF48403">
    <property type="entry name" value="Ankyrin repeat"/>
    <property type="match status" value="1"/>
</dbReference>
<dbReference type="PROSITE" id="PS50297">
    <property type="entry name" value="ANK_REP_REGION"/>
    <property type="match status" value="2"/>
</dbReference>
<dbReference type="STRING" id="1266660.A0A1G4JEY0"/>
<feature type="region of interest" description="Disordered" evidence="7">
    <location>
        <begin position="250"/>
        <end position="273"/>
    </location>
</feature>
<comment type="function">
    <text evidence="4">Binds to MCB elements (Mlu I cell cycle box) found in the promoter of most DNA synthesis genes. Transcriptional activation by MBF has an important role in the transition from G1 to S phase. It may have a dual role in that it behaves as an activator of transcription at the G1-S boundary and as a repressor during other stages of the cell cycle.</text>
</comment>
<dbReference type="Pfam" id="PF04383">
    <property type="entry name" value="KilA-N"/>
    <property type="match status" value="1"/>
</dbReference>
<dbReference type="GO" id="GO:0000082">
    <property type="term" value="P:G1/S transition of mitotic cell cycle"/>
    <property type="evidence" value="ECO:0007669"/>
    <property type="project" value="EnsemblFungi"/>
</dbReference>
<dbReference type="SMART" id="SM01252">
    <property type="entry name" value="KilA-N"/>
    <property type="match status" value="1"/>
</dbReference>
<dbReference type="AlphaFoldDB" id="A0A1G4JEY0"/>
<dbReference type="InterPro" id="IPR002110">
    <property type="entry name" value="Ankyrin_rpt"/>
</dbReference>
<dbReference type="GO" id="GO:0033309">
    <property type="term" value="C:SBF transcription complex"/>
    <property type="evidence" value="ECO:0007669"/>
    <property type="project" value="TreeGrafter"/>
</dbReference>
<evidence type="ECO:0000256" key="6">
    <source>
        <dbReference type="PROSITE-ProRule" id="PRU00023"/>
    </source>
</evidence>
<dbReference type="InterPro" id="IPR036887">
    <property type="entry name" value="HTH_APSES_sf"/>
</dbReference>
<dbReference type="Gene3D" id="1.25.40.20">
    <property type="entry name" value="Ankyrin repeat-containing domain"/>
    <property type="match status" value="1"/>
</dbReference>
<dbReference type="InterPro" id="IPR036770">
    <property type="entry name" value="Ankyrin_rpt-contain_sf"/>
</dbReference>
<keyword evidence="10" id="KW-1185">Reference proteome</keyword>
<feature type="repeat" description="ANK" evidence="6">
    <location>
        <begin position="362"/>
        <end position="394"/>
    </location>
</feature>
<dbReference type="InterPro" id="IPR051642">
    <property type="entry name" value="SWI6-like"/>
</dbReference>
<dbReference type="InterPro" id="IPR003163">
    <property type="entry name" value="Tscrpt_reg_HTH_APSES-type"/>
</dbReference>
<dbReference type="FunFam" id="3.10.260.10:FF:000004">
    <property type="entry name" value="Transcription factor MBP1"/>
    <property type="match status" value="1"/>
</dbReference>
<dbReference type="Gene3D" id="3.10.260.10">
    <property type="entry name" value="Transcription regulator HTH, APSES-type DNA-binding domain"/>
    <property type="match status" value="1"/>
</dbReference>
<organism evidence="9 10">
    <name type="scientific">Lachancea dasiensis</name>
    <dbReference type="NCBI Taxonomy" id="1072105"/>
    <lineage>
        <taxon>Eukaryota</taxon>
        <taxon>Fungi</taxon>
        <taxon>Dikarya</taxon>
        <taxon>Ascomycota</taxon>
        <taxon>Saccharomycotina</taxon>
        <taxon>Saccharomycetes</taxon>
        <taxon>Saccharomycetales</taxon>
        <taxon>Saccharomycetaceae</taxon>
        <taxon>Lachancea</taxon>
    </lineage>
</organism>
<feature type="repeat" description="ANK" evidence="6">
    <location>
        <begin position="480"/>
        <end position="512"/>
    </location>
</feature>
<evidence type="ECO:0000256" key="3">
    <source>
        <dbReference type="ARBA" id="ARBA00023125"/>
    </source>
</evidence>
<feature type="domain" description="HTH APSES-type" evidence="8">
    <location>
        <begin position="6"/>
        <end position="113"/>
    </location>
</feature>
<keyword evidence="3" id="KW-0238">DNA-binding</keyword>
<name>A0A1G4JEY0_9SACH</name>
<dbReference type="InterPro" id="IPR018004">
    <property type="entry name" value="KilA/APSES_HTH"/>
</dbReference>
<dbReference type="PANTHER" id="PTHR43828:SF15">
    <property type="entry name" value="TRANSCRIPTION FACTOR MBP1"/>
    <property type="match status" value="1"/>
</dbReference>
<reference evidence="10" key="1">
    <citation type="submission" date="2016-03" db="EMBL/GenBank/DDBJ databases">
        <authorList>
            <person name="Devillers H."/>
        </authorList>
    </citation>
    <scope>NUCLEOTIDE SEQUENCE [LARGE SCALE GENOMIC DNA]</scope>
</reference>
<dbReference type="Pfam" id="PF00023">
    <property type="entry name" value="Ank"/>
    <property type="match status" value="2"/>
</dbReference>
<evidence type="ECO:0000256" key="1">
    <source>
        <dbReference type="ARBA" id="ARBA00022737"/>
    </source>
</evidence>
<protein>
    <recommendedName>
        <fullName evidence="5">Transcription factor MBP1</fullName>
    </recommendedName>
</protein>
<accession>A0A1G4JEY0</accession>
<evidence type="ECO:0000256" key="7">
    <source>
        <dbReference type="SAM" id="MobiDB-lite"/>
    </source>
</evidence>
<evidence type="ECO:0000313" key="9">
    <source>
        <dbReference type="EMBL" id="SCU88797.1"/>
    </source>
</evidence>
<keyword evidence="1" id="KW-0677">Repeat</keyword>
<dbReference type="SUPFAM" id="SSF54616">
    <property type="entry name" value="DNA-binding domain of Mlu1-box binding protein MBP1"/>
    <property type="match status" value="1"/>
</dbReference>
<gene>
    <name evidence="9" type="ORF">LADA_0E12112G</name>
</gene>
<feature type="compositionally biased region" description="Low complexity" evidence="7">
    <location>
        <begin position="257"/>
        <end position="267"/>
    </location>
</feature>
<evidence type="ECO:0000259" key="8">
    <source>
        <dbReference type="PROSITE" id="PS51299"/>
    </source>
</evidence>
<keyword evidence="2 6" id="KW-0040">ANK repeat</keyword>
<dbReference type="Proteomes" id="UP000190274">
    <property type="component" value="Chromosome E"/>
</dbReference>
<dbReference type="SMART" id="SM00248">
    <property type="entry name" value="ANK"/>
    <property type="match status" value="2"/>
</dbReference>
<dbReference type="OrthoDB" id="6718656at2759"/>
<dbReference type="GO" id="GO:1990145">
    <property type="term" value="P:maintenance of translational fidelity"/>
    <property type="evidence" value="ECO:0007669"/>
    <property type="project" value="EnsemblFungi"/>
</dbReference>